<evidence type="ECO:0000313" key="7">
    <source>
        <dbReference type="Proteomes" id="UP001230005"/>
    </source>
</evidence>
<comment type="caution">
    <text evidence="6">The sequence shown here is derived from an EMBL/GenBank/DDBJ whole genome shotgun (WGS) entry which is preliminary data.</text>
</comment>
<name>A0ABT9ZTF5_9BACI</name>
<dbReference type="PROSITE" id="PS51194">
    <property type="entry name" value="HELICASE_CTER"/>
    <property type="match status" value="1"/>
</dbReference>
<proteinExistence type="predicted"/>
<keyword evidence="3" id="KW-0238">DNA-binding</keyword>
<dbReference type="RefSeq" id="WP_307324586.1">
    <property type="nucleotide sequence ID" value="NZ_JAUSUG010000006.1"/>
</dbReference>
<dbReference type="InterPro" id="IPR006935">
    <property type="entry name" value="Helicase/UvrB_N"/>
</dbReference>
<dbReference type="Pfam" id="PF00271">
    <property type="entry name" value="Helicase_C"/>
    <property type="match status" value="1"/>
</dbReference>
<accession>A0ABT9ZTF5</accession>
<dbReference type="InterPro" id="IPR027417">
    <property type="entry name" value="P-loop_NTPase"/>
</dbReference>
<keyword evidence="1" id="KW-0547">Nucleotide-binding</keyword>
<dbReference type="SUPFAM" id="SSF52540">
    <property type="entry name" value="P-loop containing nucleoside triphosphate hydrolases"/>
    <property type="match status" value="1"/>
</dbReference>
<dbReference type="EMBL" id="JAUSUG010000006">
    <property type="protein sequence ID" value="MDQ0254523.1"/>
    <property type="molecule type" value="Genomic_DNA"/>
</dbReference>
<dbReference type="Gene3D" id="3.40.50.300">
    <property type="entry name" value="P-loop containing nucleotide triphosphate hydrolases"/>
    <property type="match status" value="2"/>
</dbReference>
<organism evidence="6 7">
    <name type="scientific">Evansella vedderi</name>
    <dbReference type="NCBI Taxonomy" id="38282"/>
    <lineage>
        <taxon>Bacteria</taxon>
        <taxon>Bacillati</taxon>
        <taxon>Bacillota</taxon>
        <taxon>Bacilli</taxon>
        <taxon>Bacillales</taxon>
        <taxon>Bacillaceae</taxon>
        <taxon>Evansella</taxon>
    </lineage>
</organism>
<evidence type="ECO:0000259" key="4">
    <source>
        <dbReference type="PROSITE" id="PS51192"/>
    </source>
</evidence>
<dbReference type="Proteomes" id="UP001230005">
    <property type="component" value="Unassembled WGS sequence"/>
</dbReference>
<dbReference type="PANTHER" id="PTHR30580">
    <property type="entry name" value="PRIMOSOMAL PROTEIN N"/>
    <property type="match status" value="1"/>
</dbReference>
<dbReference type="PANTHER" id="PTHR30580:SF1">
    <property type="entry name" value="COMF OPERON PROTEIN 1"/>
    <property type="match status" value="1"/>
</dbReference>
<gene>
    <name evidence="6" type="ORF">J2S74_001902</name>
</gene>
<sequence length="565" mass="64127">MRFYPIKMKAIIHSANSGNNQFFPHITEKAKEEDSWLLPEFPPYEMEKKLLNDPPPLNHDDSLLAPFLQTTPKPIIRLHDTNWYFPPPNEQFTPNPNMETYLKNRRLLIDELPFSHGEIHQHVAHGWAAYEPGITPRGRGHHCNRCGNTDPSLFANFQCFRCKDDCVYCRSCLMMGKVTGCSPLVTWKGVSGKIFSETKKHVMAWDGTLSLFQQKASDKLCTCISNFLQGKNERDHFLIWACCGSGKTEMLFHGIKLALNSGVKVLIATPRTDVVLELEPRFKQAFPDTVIHAFYGGAKERFAQGELVISTTHQLLRFHRAFDLVIIDEVDAFPYTADKKLRYAVSQARRERALTVFVTATPDDTMKREAEKGLMECAKVARRYHRHPLPEPALHWIGQWKKGLGRRRLPSKVVAFVKKHLQGNKQIFLFVPSVRVMEEVEASLKKVVDVTVGAVHSADEERREKVMAFRKGEIRVLVTTTILERGVTVKGVQVGVLGAEDRIFTESALVQIAGRAGRSPDEPTGEVIYFHHGKTNEMVKALKHIKRMNALGEEELLKEKRGGGK</sequence>
<feature type="domain" description="Helicase ATP-binding" evidence="4">
    <location>
        <begin position="228"/>
        <end position="380"/>
    </location>
</feature>
<evidence type="ECO:0000256" key="2">
    <source>
        <dbReference type="ARBA" id="ARBA00022840"/>
    </source>
</evidence>
<evidence type="ECO:0000313" key="6">
    <source>
        <dbReference type="EMBL" id="MDQ0254523.1"/>
    </source>
</evidence>
<keyword evidence="2" id="KW-0067">ATP-binding</keyword>
<evidence type="ECO:0000256" key="3">
    <source>
        <dbReference type="ARBA" id="ARBA00023125"/>
    </source>
</evidence>
<dbReference type="SMART" id="SM00490">
    <property type="entry name" value="HELICc"/>
    <property type="match status" value="1"/>
</dbReference>
<evidence type="ECO:0000259" key="5">
    <source>
        <dbReference type="PROSITE" id="PS51194"/>
    </source>
</evidence>
<dbReference type="SMART" id="SM00487">
    <property type="entry name" value="DEXDc"/>
    <property type="match status" value="1"/>
</dbReference>
<dbReference type="InterPro" id="IPR014001">
    <property type="entry name" value="Helicase_ATP-bd"/>
</dbReference>
<feature type="domain" description="Helicase C-terminal" evidence="5">
    <location>
        <begin position="408"/>
        <end position="563"/>
    </location>
</feature>
<dbReference type="Pfam" id="PF04851">
    <property type="entry name" value="ResIII"/>
    <property type="match status" value="1"/>
</dbReference>
<keyword evidence="7" id="KW-1185">Reference proteome</keyword>
<evidence type="ECO:0000256" key="1">
    <source>
        <dbReference type="ARBA" id="ARBA00022741"/>
    </source>
</evidence>
<protein>
    <submittedName>
        <fullName evidence="6">Competence protein ComFA</fullName>
    </submittedName>
</protein>
<dbReference type="InterPro" id="IPR001650">
    <property type="entry name" value="Helicase_C-like"/>
</dbReference>
<reference evidence="6 7" key="1">
    <citation type="submission" date="2023-07" db="EMBL/GenBank/DDBJ databases">
        <title>Genomic Encyclopedia of Type Strains, Phase IV (KMG-IV): sequencing the most valuable type-strain genomes for metagenomic binning, comparative biology and taxonomic classification.</title>
        <authorList>
            <person name="Goeker M."/>
        </authorList>
    </citation>
    <scope>NUCLEOTIDE SEQUENCE [LARGE SCALE GENOMIC DNA]</scope>
    <source>
        <strain evidence="6 7">DSM 9768</strain>
    </source>
</reference>
<dbReference type="PROSITE" id="PS51192">
    <property type="entry name" value="HELICASE_ATP_BIND_1"/>
    <property type="match status" value="1"/>
</dbReference>